<name>A0A7V5LIU4_CALAY</name>
<dbReference type="CDD" id="cd19920">
    <property type="entry name" value="REC_PA4781-like"/>
    <property type="match status" value="1"/>
</dbReference>
<dbReference type="AlphaFoldDB" id="A0A7V5LIU4"/>
<reference evidence="4" key="1">
    <citation type="journal article" date="2020" name="mSystems">
        <title>Genome- and Community-Level Interaction Insights into Carbon Utilization and Element Cycling Functions of Hydrothermarchaeota in Hydrothermal Sediment.</title>
        <authorList>
            <person name="Zhou Z."/>
            <person name="Liu Y."/>
            <person name="Xu W."/>
            <person name="Pan J."/>
            <person name="Luo Z.H."/>
            <person name="Li M."/>
        </authorList>
    </citation>
    <scope>NUCLEOTIDE SEQUENCE [LARGE SCALE GENOMIC DNA]</scope>
    <source>
        <strain evidence="4">HyVt-76</strain>
    </source>
</reference>
<feature type="modified residue" description="4-aspartylphosphate" evidence="2">
    <location>
        <position position="55"/>
    </location>
</feature>
<evidence type="ECO:0000256" key="2">
    <source>
        <dbReference type="PROSITE-ProRule" id="PRU00169"/>
    </source>
</evidence>
<feature type="domain" description="Response regulatory" evidence="3">
    <location>
        <begin position="6"/>
        <end position="122"/>
    </location>
</feature>
<dbReference type="PROSITE" id="PS50110">
    <property type="entry name" value="RESPONSE_REGULATORY"/>
    <property type="match status" value="1"/>
</dbReference>
<dbReference type="SMART" id="SM00448">
    <property type="entry name" value="REC"/>
    <property type="match status" value="1"/>
</dbReference>
<sequence length="149" mass="16913">MVEKYKILAVDDNPINLKLLSSALINSNYQIFTASSGKEALELVHSVLPDLILLDVMMPDMDGYQVCKKLQENEETRFIPVIFLSARNDAMDKAKGLAIGAVDYLTKPFNPLEISARVRTHLTSRKAIISLMRKNQELQEELQKIKEKH</sequence>
<dbReference type="EMBL" id="DRTD01000485">
    <property type="protein sequence ID" value="HHE55433.1"/>
    <property type="molecule type" value="Genomic_DNA"/>
</dbReference>
<dbReference type="Gene3D" id="3.40.50.2300">
    <property type="match status" value="1"/>
</dbReference>
<dbReference type="PANTHER" id="PTHR43547:SF2">
    <property type="entry name" value="HYBRID SIGNAL TRANSDUCTION HISTIDINE KINASE C"/>
    <property type="match status" value="1"/>
</dbReference>
<proteinExistence type="predicted"/>
<dbReference type="SUPFAM" id="SSF52172">
    <property type="entry name" value="CheY-like"/>
    <property type="match status" value="1"/>
</dbReference>
<keyword evidence="1 2" id="KW-0597">Phosphoprotein</keyword>
<dbReference type="Pfam" id="PF00072">
    <property type="entry name" value="Response_reg"/>
    <property type="match status" value="1"/>
</dbReference>
<evidence type="ECO:0000259" key="3">
    <source>
        <dbReference type="PROSITE" id="PS50110"/>
    </source>
</evidence>
<organism evidence="4">
    <name type="scientific">Caldithrix abyssi</name>
    <dbReference type="NCBI Taxonomy" id="187145"/>
    <lineage>
        <taxon>Bacteria</taxon>
        <taxon>Pseudomonadati</taxon>
        <taxon>Calditrichota</taxon>
        <taxon>Calditrichia</taxon>
        <taxon>Calditrichales</taxon>
        <taxon>Calditrichaceae</taxon>
        <taxon>Caldithrix</taxon>
    </lineage>
</organism>
<comment type="caution">
    <text evidence="4">The sequence shown here is derived from an EMBL/GenBank/DDBJ whole genome shotgun (WGS) entry which is preliminary data.</text>
</comment>
<evidence type="ECO:0000313" key="4">
    <source>
        <dbReference type="EMBL" id="HHE55433.1"/>
    </source>
</evidence>
<dbReference type="InterPro" id="IPR001789">
    <property type="entry name" value="Sig_transdc_resp-reg_receiver"/>
</dbReference>
<accession>A0A7V5LIU4</accession>
<dbReference type="Proteomes" id="UP000886111">
    <property type="component" value="Unassembled WGS sequence"/>
</dbReference>
<dbReference type="PANTHER" id="PTHR43547">
    <property type="entry name" value="TWO-COMPONENT HISTIDINE KINASE"/>
    <property type="match status" value="1"/>
</dbReference>
<protein>
    <submittedName>
        <fullName evidence="4">Response regulator</fullName>
    </submittedName>
</protein>
<feature type="non-terminal residue" evidence="4">
    <location>
        <position position="149"/>
    </location>
</feature>
<evidence type="ECO:0000256" key="1">
    <source>
        <dbReference type="ARBA" id="ARBA00022553"/>
    </source>
</evidence>
<dbReference type="GO" id="GO:0000155">
    <property type="term" value="F:phosphorelay sensor kinase activity"/>
    <property type="evidence" value="ECO:0007669"/>
    <property type="project" value="TreeGrafter"/>
</dbReference>
<dbReference type="InterPro" id="IPR011006">
    <property type="entry name" value="CheY-like_superfamily"/>
</dbReference>
<gene>
    <name evidence="4" type="ORF">ENL21_06590</name>
</gene>